<evidence type="ECO:0000313" key="4">
    <source>
        <dbReference type="EMBL" id="REL28336.1"/>
    </source>
</evidence>
<feature type="domain" description="Conserved virulence factor B-like winged helix" evidence="3">
    <location>
        <begin position="218"/>
        <end position="275"/>
    </location>
</feature>
<feature type="domain" description="Conserved virulence factor B first S1" evidence="2">
    <location>
        <begin position="4"/>
        <end position="63"/>
    </location>
</feature>
<dbReference type="InterPro" id="IPR040764">
    <property type="entry name" value="CvfB_WH"/>
</dbReference>
<name>A0A3E0TUI5_9GAMM</name>
<dbReference type="Proteomes" id="UP000256478">
    <property type="component" value="Unassembled WGS sequence"/>
</dbReference>
<dbReference type="OrthoDB" id="9801597at2"/>
<dbReference type="PIRSF" id="PIRSF012524">
    <property type="entry name" value="YitL_S1"/>
    <property type="match status" value="1"/>
</dbReference>
<dbReference type="InterPro" id="IPR014464">
    <property type="entry name" value="CvfB_fam"/>
</dbReference>
<proteinExistence type="inferred from homology"/>
<dbReference type="AlphaFoldDB" id="A0A3E0TUI5"/>
<dbReference type="EMBL" id="QUOU01000001">
    <property type="protein sequence ID" value="REL28336.1"/>
    <property type="molecule type" value="Genomic_DNA"/>
</dbReference>
<dbReference type="SUPFAM" id="SSF50249">
    <property type="entry name" value="Nucleic acid-binding proteins"/>
    <property type="match status" value="1"/>
</dbReference>
<sequence>MADIGKFNQLKVIAHTANGVYLDGGDLGEILLPNRYVPETCELDDVLDVFVYTDSLDRLVATTDKPYVEAGGFASLNVKQVNKLGAFLDWGLPKDLLVPQNLMHKKMELGKRYLVHVFVDTRTERLVASSKLDKYLDIWPADYQEGQAVELVIAGRTDLGTKAIINNQHWGLIFTSEIHQKLHTGQTVQGYIKRVREDGRIDLTLARAGKGKVIDFTDKLMAYLKENNGYCALHDKSSPAEISREFGVSKKAFKATVGHLLKQNKITIGDDGIRLK</sequence>
<dbReference type="Gene3D" id="2.40.50.140">
    <property type="entry name" value="Nucleic acid-binding proteins"/>
    <property type="match status" value="2"/>
</dbReference>
<feature type="domain" description="Conserved virulence factor B first S1" evidence="2">
    <location>
        <begin position="71"/>
        <end position="129"/>
    </location>
</feature>
<dbReference type="PANTHER" id="PTHR37296:SF1">
    <property type="entry name" value="CONSERVED VIRULENCE FACTOR B"/>
    <property type="match status" value="1"/>
</dbReference>
<evidence type="ECO:0000256" key="1">
    <source>
        <dbReference type="PIRNR" id="PIRNR012524"/>
    </source>
</evidence>
<gene>
    <name evidence="4" type="ORF">DXX93_18355</name>
</gene>
<protein>
    <submittedName>
        <fullName evidence="4">GntR family transcriptional regulator</fullName>
    </submittedName>
</protein>
<dbReference type="InterPro" id="IPR012340">
    <property type="entry name" value="NA-bd_OB-fold"/>
</dbReference>
<dbReference type="RefSeq" id="WP_116009374.1">
    <property type="nucleotide sequence ID" value="NZ_QUOU01000001.1"/>
</dbReference>
<dbReference type="InterPro" id="IPR036388">
    <property type="entry name" value="WH-like_DNA-bd_sf"/>
</dbReference>
<dbReference type="Pfam" id="PF17783">
    <property type="entry name" value="WHD_CvfB"/>
    <property type="match status" value="1"/>
</dbReference>
<dbReference type="PANTHER" id="PTHR37296">
    <property type="entry name" value="CONSERVED VIRULENCE FACTOR B"/>
    <property type="match status" value="1"/>
</dbReference>
<evidence type="ECO:0000259" key="2">
    <source>
        <dbReference type="Pfam" id="PF13509"/>
    </source>
</evidence>
<dbReference type="Gene3D" id="1.10.10.10">
    <property type="entry name" value="Winged helix-like DNA-binding domain superfamily/Winged helix DNA-binding domain"/>
    <property type="match status" value="1"/>
</dbReference>
<dbReference type="Pfam" id="PF13509">
    <property type="entry name" value="S1_2"/>
    <property type="match status" value="2"/>
</dbReference>
<organism evidence="4 5">
    <name type="scientific">Thalassotalea euphylliae</name>
    <dbReference type="NCBI Taxonomy" id="1655234"/>
    <lineage>
        <taxon>Bacteria</taxon>
        <taxon>Pseudomonadati</taxon>
        <taxon>Pseudomonadota</taxon>
        <taxon>Gammaproteobacteria</taxon>
        <taxon>Alteromonadales</taxon>
        <taxon>Colwelliaceae</taxon>
        <taxon>Thalassotalea</taxon>
    </lineage>
</organism>
<evidence type="ECO:0000313" key="5">
    <source>
        <dbReference type="Proteomes" id="UP000256478"/>
    </source>
</evidence>
<reference evidence="4 5" key="1">
    <citation type="submission" date="2018-08" db="EMBL/GenBank/DDBJ databases">
        <title>Thalassotalea euphylliae genome.</title>
        <authorList>
            <person name="Summers S."/>
            <person name="Rice S.A."/>
            <person name="Freckelton M.L."/>
            <person name="Nedved B.T."/>
            <person name="Hadfield M.G."/>
        </authorList>
    </citation>
    <scope>NUCLEOTIDE SEQUENCE [LARGE SCALE GENOMIC DNA]</scope>
    <source>
        <strain evidence="4 5">H1</strain>
    </source>
</reference>
<accession>A0A3E0TUI5</accession>
<evidence type="ECO:0000259" key="3">
    <source>
        <dbReference type="Pfam" id="PF17783"/>
    </source>
</evidence>
<comment type="caution">
    <text evidence="4">The sequence shown here is derived from an EMBL/GenBank/DDBJ whole genome shotgun (WGS) entry which is preliminary data.</text>
</comment>
<dbReference type="InterPro" id="IPR039566">
    <property type="entry name" value="CvfB_S1_st"/>
</dbReference>
<comment type="similarity">
    <text evidence="1">Belongs to the CvfB family.</text>
</comment>